<dbReference type="Gene3D" id="1.10.10.1100">
    <property type="entry name" value="BFD-like [2Fe-2S]-binding domain"/>
    <property type="match status" value="1"/>
</dbReference>
<organism evidence="1 2">
    <name type="scientific">Desulfofustis limnaeus</name>
    <dbReference type="NCBI Taxonomy" id="2740163"/>
    <lineage>
        <taxon>Bacteria</taxon>
        <taxon>Pseudomonadati</taxon>
        <taxon>Thermodesulfobacteriota</taxon>
        <taxon>Desulfobulbia</taxon>
        <taxon>Desulfobulbales</taxon>
        <taxon>Desulfocapsaceae</taxon>
        <taxon>Desulfofustis</taxon>
    </lineage>
</organism>
<keyword evidence="2" id="KW-1185">Reference proteome</keyword>
<reference evidence="1 2" key="1">
    <citation type="submission" date="2022-01" db="EMBL/GenBank/DDBJ databases">
        <title>Desulfofustis limnae sp. nov., a novel mesophilic sulfate-reducing bacterium isolated from marsh soil.</title>
        <authorList>
            <person name="Watanabe M."/>
            <person name="Takahashi A."/>
            <person name="Kojima H."/>
            <person name="Fukui M."/>
        </authorList>
    </citation>
    <scope>NUCLEOTIDE SEQUENCE [LARGE SCALE GENOMIC DNA]</scope>
    <source>
        <strain evidence="1 2">PPLL</strain>
    </source>
</reference>
<gene>
    <name evidence="1" type="ORF">DPPLL_09000</name>
</gene>
<sequence length="66" mass="7631">MAQIKPIASERQQFQDNDLVCYCFSYTKKAIEEDFSAHGYSTILEKIKTEKKNNGCHCETRNPRAT</sequence>
<evidence type="ECO:0008006" key="3">
    <source>
        <dbReference type="Google" id="ProtNLM"/>
    </source>
</evidence>
<name>A0ABM7W6I1_9BACT</name>
<proteinExistence type="predicted"/>
<evidence type="ECO:0000313" key="1">
    <source>
        <dbReference type="EMBL" id="BDD86535.1"/>
    </source>
</evidence>
<dbReference type="EMBL" id="AP025516">
    <property type="protein sequence ID" value="BDD86535.1"/>
    <property type="molecule type" value="Genomic_DNA"/>
</dbReference>
<dbReference type="Proteomes" id="UP000830055">
    <property type="component" value="Chromosome"/>
</dbReference>
<evidence type="ECO:0000313" key="2">
    <source>
        <dbReference type="Proteomes" id="UP000830055"/>
    </source>
</evidence>
<dbReference type="InterPro" id="IPR041854">
    <property type="entry name" value="BFD-like_2Fe2S-bd_dom_sf"/>
</dbReference>
<accession>A0ABM7W6I1</accession>
<protein>
    <recommendedName>
        <fullName evidence="3">BFD-like (2Fe-2S) protein</fullName>
    </recommendedName>
</protein>